<evidence type="ECO:0000313" key="1">
    <source>
        <dbReference type="EMBL" id="MBB4081829.1"/>
    </source>
</evidence>
<evidence type="ECO:0008006" key="3">
    <source>
        <dbReference type="Google" id="ProtNLM"/>
    </source>
</evidence>
<evidence type="ECO:0000313" key="2">
    <source>
        <dbReference type="Proteomes" id="UP000529946"/>
    </source>
</evidence>
<sequence>MSTVTLFRPVGDTELALIADSDWRAFPPRLPEQPIFYPVMNADYAEQIARDWNSKHEPSGVGYVLAFDLSEDVTNRWPVQIAGGRVHEELWVPAEELGAFNEMIVGPIRRIATYRDGVRVEEAQ</sequence>
<gene>
    <name evidence="1" type="ORF">GGR12_000668</name>
</gene>
<dbReference type="AlphaFoldDB" id="A0A7W6NNU9"/>
<organism evidence="1 2">
    <name type="scientific">Brevundimonas lenta</name>
    <dbReference type="NCBI Taxonomy" id="424796"/>
    <lineage>
        <taxon>Bacteria</taxon>
        <taxon>Pseudomonadati</taxon>
        <taxon>Pseudomonadota</taxon>
        <taxon>Alphaproteobacteria</taxon>
        <taxon>Caulobacterales</taxon>
        <taxon>Caulobacteraceae</taxon>
        <taxon>Brevundimonas</taxon>
    </lineage>
</organism>
<accession>A0A7W6NNU9</accession>
<dbReference type="RefSeq" id="WP_183202895.1">
    <property type="nucleotide sequence ID" value="NZ_BAAAER010000005.1"/>
</dbReference>
<reference evidence="1 2" key="1">
    <citation type="submission" date="2020-08" db="EMBL/GenBank/DDBJ databases">
        <title>Genomic Encyclopedia of Type Strains, Phase IV (KMG-IV): sequencing the most valuable type-strain genomes for metagenomic binning, comparative biology and taxonomic classification.</title>
        <authorList>
            <person name="Goeker M."/>
        </authorList>
    </citation>
    <scope>NUCLEOTIDE SEQUENCE [LARGE SCALE GENOMIC DNA]</scope>
    <source>
        <strain evidence="1 2">DSM 23960</strain>
    </source>
</reference>
<dbReference type="Proteomes" id="UP000529946">
    <property type="component" value="Unassembled WGS sequence"/>
</dbReference>
<name>A0A7W6NNU9_9CAUL</name>
<dbReference type="EMBL" id="JACIDM010000001">
    <property type="protein sequence ID" value="MBB4081829.1"/>
    <property type="molecule type" value="Genomic_DNA"/>
</dbReference>
<comment type="caution">
    <text evidence="1">The sequence shown here is derived from an EMBL/GenBank/DDBJ whole genome shotgun (WGS) entry which is preliminary data.</text>
</comment>
<keyword evidence="2" id="KW-1185">Reference proteome</keyword>
<protein>
    <recommendedName>
        <fullName evidence="3">ADP-ribosylation/crystallin J1</fullName>
    </recommendedName>
</protein>
<proteinExistence type="predicted"/>